<gene>
    <name evidence="3" type="ORF">PHYPA_025092</name>
</gene>
<dbReference type="Proteomes" id="UP000006727">
    <property type="component" value="Chromosome 20"/>
</dbReference>
<dbReference type="PANTHER" id="PTHR34960:SF1">
    <property type="entry name" value="EMB|CAB68146.1-RELATED"/>
    <property type="match status" value="1"/>
</dbReference>
<reference evidence="4" key="3">
    <citation type="submission" date="2020-12" db="UniProtKB">
        <authorList>
            <consortium name="EnsemblPlants"/>
        </authorList>
    </citation>
    <scope>IDENTIFICATION</scope>
</reference>
<protein>
    <recommendedName>
        <fullName evidence="2">DUF7780 domain-containing protein</fullName>
    </recommendedName>
</protein>
<evidence type="ECO:0000313" key="4">
    <source>
        <dbReference type="EnsemblPlants" id="PAC:32947159.CDS.1"/>
    </source>
</evidence>
<accession>A0A2K1IV44</accession>
<dbReference type="InParanoid" id="A0A2K1IV44"/>
<feature type="transmembrane region" description="Helical" evidence="1">
    <location>
        <begin position="55"/>
        <end position="78"/>
    </location>
</feature>
<reference evidence="3 5" key="1">
    <citation type="journal article" date="2008" name="Science">
        <title>The Physcomitrella genome reveals evolutionary insights into the conquest of land by plants.</title>
        <authorList>
            <person name="Rensing S."/>
            <person name="Lang D."/>
            <person name="Zimmer A."/>
            <person name="Terry A."/>
            <person name="Salamov A."/>
            <person name="Shapiro H."/>
            <person name="Nishiyama T."/>
            <person name="Perroud P.-F."/>
            <person name="Lindquist E."/>
            <person name="Kamisugi Y."/>
            <person name="Tanahashi T."/>
            <person name="Sakakibara K."/>
            <person name="Fujita T."/>
            <person name="Oishi K."/>
            <person name="Shin-I T."/>
            <person name="Kuroki Y."/>
            <person name="Toyoda A."/>
            <person name="Suzuki Y."/>
            <person name="Hashimoto A."/>
            <person name="Yamaguchi K."/>
            <person name="Sugano A."/>
            <person name="Kohara Y."/>
            <person name="Fujiyama A."/>
            <person name="Anterola A."/>
            <person name="Aoki S."/>
            <person name="Ashton N."/>
            <person name="Barbazuk W.B."/>
            <person name="Barker E."/>
            <person name="Bennetzen J."/>
            <person name="Bezanilla M."/>
            <person name="Blankenship R."/>
            <person name="Cho S.H."/>
            <person name="Dutcher S."/>
            <person name="Estelle M."/>
            <person name="Fawcett J.A."/>
            <person name="Gundlach H."/>
            <person name="Hanada K."/>
            <person name="Heyl A."/>
            <person name="Hicks K.A."/>
            <person name="Hugh J."/>
            <person name="Lohr M."/>
            <person name="Mayer K."/>
            <person name="Melkozernov A."/>
            <person name="Murata T."/>
            <person name="Nelson D."/>
            <person name="Pils B."/>
            <person name="Prigge M."/>
            <person name="Reiss B."/>
            <person name="Renner T."/>
            <person name="Rombauts S."/>
            <person name="Rushton P."/>
            <person name="Sanderfoot A."/>
            <person name="Schween G."/>
            <person name="Shiu S.-H."/>
            <person name="Stueber K."/>
            <person name="Theodoulou F.L."/>
            <person name="Tu H."/>
            <person name="Van de Peer Y."/>
            <person name="Verrier P.J."/>
            <person name="Waters E."/>
            <person name="Wood A."/>
            <person name="Yang L."/>
            <person name="Cove D."/>
            <person name="Cuming A."/>
            <person name="Hasebe M."/>
            <person name="Lucas S."/>
            <person name="Mishler D.B."/>
            <person name="Reski R."/>
            <person name="Grigoriev I."/>
            <person name="Quatrano R.S."/>
            <person name="Boore J.L."/>
        </authorList>
    </citation>
    <scope>NUCLEOTIDE SEQUENCE [LARGE SCALE GENOMIC DNA]</scope>
    <source>
        <strain evidence="4 5">cv. Gransden 2004</strain>
    </source>
</reference>
<dbReference type="EMBL" id="ABEU02000020">
    <property type="protein sequence ID" value="PNR33149.1"/>
    <property type="molecule type" value="Genomic_DNA"/>
</dbReference>
<evidence type="ECO:0000313" key="5">
    <source>
        <dbReference type="Proteomes" id="UP000006727"/>
    </source>
</evidence>
<evidence type="ECO:0000313" key="3">
    <source>
        <dbReference type="EMBL" id="PNR33149.1"/>
    </source>
</evidence>
<dbReference type="Gramene" id="Pp3c20_13470V3.2">
    <property type="protein sequence ID" value="PAC:32947160.CDS.1"/>
    <property type="gene ID" value="Pp3c20_13470"/>
</dbReference>
<dbReference type="OMA" id="THRANNN"/>
<dbReference type="EnsemblPlants" id="Pp3c20_13470V3.1">
    <property type="protein sequence ID" value="PAC:32947159.CDS.1"/>
    <property type="gene ID" value="Pp3c20_13470"/>
</dbReference>
<dbReference type="PANTHER" id="PTHR34960">
    <property type="entry name" value="EMB|CAB68146.1-RELATED"/>
    <property type="match status" value="1"/>
</dbReference>
<evidence type="ECO:0000259" key="2">
    <source>
        <dbReference type="Pfam" id="PF25002"/>
    </source>
</evidence>
<evidence type="ECO:0000256" key="1">
    <source>
        <dbReference type="SAM" id="Phobius"/>
    </source>
</evidence>
<proteinExistence type="predicted"/>
<dbReference type="Pfam" id="PF25002">
    <property type="entry name" value="DUF7780"/>
    <property type="match status" value="2"/>
</dbReference>
<dbReference type="AlphaFoldDB" id="A0A2K1IV44"/>
<dbReference type="InterPro" id="IPR056682">
    <property type="entry name" value="DUF7780"/>
</dbReference>
<keyword evidence="5" id="KW-1185">Reference proteome</keyword>
<sequence length="547" mass="61676">MYEVGARRLSLEVRKSLSMPMLIVDDSESYPESSKCPSLRCKLSTYMHRKAKSTISLCVGIVLCTFVLSVLTFALDLWKVSEAPRLLVSFPYKLRNHTSFVKPSDVVPDRRPEMIVTREEEAALEGMGVLYRKGKCGMPQIVVAHLSETTTAEDLKLFLRGMHRSGLLASADLVLLFPWQPLPRFFAKVIRDEERYFQRLLAQHHKAGTRRPTESVPESKLSIFNSDAYTKPLSVSDFGKGRQESVWGASGARNDSASTESKDDGVHYGAVIGFDMQELDPDDAFSGFLDRPSANLRRWVCYQILLGMVRNRYRHAMLTQVRGTFFLKNVLAPLKRRDPSLHLYHTGRRWADVHSSPQSLYNVFSPSSEANATTGVIESVYGKKFWNSLEEEDRARKVISTGLIVGGIRPVRSVAMAMATEIVRVALLRKTRDAFNPEAVLSFLVHKSSVLGKKVASHLQVHDSGMSPVNLLPGPPRGDDFNDFFRREDSRFAVLHGFKNEGVTERRREKILKSLWQDICNSQNDVEIYTDCYSAVSAPEIYSKLSS</sequence>
<dbReference type="FunCoup" id="A0A2K1IV44">
    <property type="interactions" value="137"/>
</dbReference>
<dbReference type="PaxDb" id="3218-PP1S94_101V6.1"/>
<feature type="domain" description="DUF7780" evidence="2">
    <location>
        <begin position="390"/>
        <end position="451"/>
    </location>
</feature>
<keyword evidence="1" id="KW-0812">Transmembrane</keyword>
<feature type="domain" description="DUF7780" evidence="2">
    <location>
        <begin position="122"/>
        <end position="344"/>
    </location>
</feature>
<keyword evidence="1" id="KW-0472">Membrane</keyword>
<reference evidence="3 5" key="2">
    <citation type="journal article" date="2018" name="Plant J.">
        <title>The Physcomitrella patens chromosome-scale assembly reveals moss genome structure and evolution.</title>
        <authorList>
            <person name="Lang D."/>
            <person name="Ullrich K.K."/>
            <person name="Murat F."/>
            <person name="Fuchs J."/>
            <person name="Jenkins J."/>
            <person name="Haas F.B."/>
            <person name="Piednoel M."/>
            <person name="Gundlach H."/>
            <person name="Van Bel M."/>
            <person name="Meyberg R."/>
            <person name="Vives C."/>
            <person name="Morata J."/>
            <person name="Symeonidi A."/>
            <person name="Hiss M."/>
            <person name="Muchero W."/>
            <person name="Kamisugi Y."/>
            <person name="Saleh O."/>
            <person name="Blanc G."/>
            <person name="Decker E.L."/>
            <person name="van Gessel N."/>
            <person name="Grimwood J."/>
            <person name="Hayes R.D."/>
            <person name="Graham S.W."/>
            <person name="Gunter L.E."/>
            <person name="McDaniel S.F."/>
            <person name="Hoernstein S.N.W."/>
            <person name="Larsson A."/>
            <person name="Li F.W."/>
            <person name="Perroud P.F."/>
            <person name="Phillips J."/>
            <person name="Ranjan P."/>
            <person name="Rokshar D.S."/>
            <person name="Rothfels C.J."/>
            <person name="Schneider L."/>
            <person name="Shu S."/>
            <person name="Stevenson D.W."/>
            <person name="Thummler F."/>
            <person name="Tillich M."/>
            <person name="Villarreal Aguilar J.C."/>
            <person name="Widiez T."/>
            <person name="Wong G.K."/>
            <person name="Wymore A."/>
            <person name="Zhang Y."/>
            <person name="Zimmer A.D."/>
            <person name="Quatrano R.S."/>
            <person name="Mayer K.F.X."/>
            <person name="Goodstein D."/>
            <person name="Casacuberta J.M."/>
            <person name="Vandepoele K."/>
            <person name="Reski R."/>
            <person name="Cuming A.C."/>
            <person name="Tuskan G.A."/>
            <person name="Maumus F."/>
            <person name="Salse J."/>
            <person name="Schmutz J."/>
            <person name="Rensing S.A."/>
        </authorList>
    </citation>
    <scope>NUCLEOTIDE SEQUENCE [LARGE SCALE GENOMIC DNA]</scope>
    <source>
        <strain evidence="4 5">cv. Gransden 2004</strain>
    </source>
</reference>
<dbReference type="Gramene" id="Pp3c20_13470V3.1">
    <property type="protein sequence ID" value="PAC:32947159.CDS.1"/>
    <property type="gene ID" value="Pp3c20_13470"/>
</dbReference>
<dbReference type="EnsemblPlants" id="Pp3c20_13470V3.2">
    <property type="protein sequence ID" value="PAC:32947160.CDS.1"/>
    <property type="gene ID" value="Pp3c20_13470"/>
</dbReference>
<name>A0A2K1IV44_PHYPA</name>
<organism evidence="3">
    <name type="scientific">Physcomitrium patens</name>
    <name type="common">Spreading-leaved earth moss</name>
    <name type="synonym">Physcomitrella patens</name>
    <dbReference type="NCBI Taxonomy" id="3218"/>
    <lineage>
        <taxon>Eukaryota</taxon>
        <taxon>Viridiplantae</taxon>
        <taxon>Streptophyta</taxon>
        <taxon>Embryophyta</taxon>
        <taxon>Bryophyta</taxon>
        <taxon>Bryophytina</taxon>
        <taxon>Bryopsida</taxon>
        <taxon>Funariidae</taxon>
        <taxon>Funariales</taxon>
        <taxon>Funariaceae</taxon>
        <taxon>Physcomitrium</taxon>
    </lineage>
</organism>
<keyword evidence="1" id="KW-1133">Transmembrane helix</keyword>